<dbReference type="PROSITE" id="PS50887">
    <property type="entry name" value="GGDEF"/>
    <property type="match status" value="1"/>
</dbReference>
<dbReference type="GO" id="GO:0043709">
    <property type="term" value="P:cell adhesion involved in single-species biofilm formation"/>
    <property type="evidence" value="ECO:0007669"/>
    <property type="project" value="TreeGrafter"/>
</dbReference>
<dbReference type="Gene3D" id="3.30.70.270">
    <property type="match status" value="1"/>
</dbReference>
<comment type="cofactor">
    <cofactor evidence="1">
        <name>Mg(2+)</name>
        <dbReference type="ChEBI" id="CHEBI:18420"/>
    </cofactor>
</comment>
<feature type="transmembrane region" description="Helical" evidence="3">
    <location>
        <begin position="157"/>
        <end position="176"/>
    </location>
</feature>
<sequence length="382" mass="43440">MNAPQVPGRGFRNRLRIWRLPLVLLLVLSLFTLMGLLLVLNEQRVLLERQAGKAGQSELEVIGGFARESLARGDYSVLERFLRNYAEGRPDVHRLVVESGNGNYTWLDYGGPSPESGVPRFHLEERVEYGRDRSVLLRMEVVTPDVRSAVDNLRVSLTMWGGFGVLLFALILWYSIERMGLAPLRRERDRLEGRVAERTRALEVALDEVSAKARELERQATHDHLTGLYNRLKFEAFLDEEIERAQRYGNSFALVLCDIDHFKAVNDTHGHEAGDRVLIEVTRELMAQLRRPDRAARWGGEEFVLLLPQTDLHEAAALAERLREAFAHRETGPGEGIGPVTLSFGVTAWKPGDTRQRLLLRADQALYRAKEEGRNRVVTGRF</sequence>
<dbReference type="RefSeq" id="WP_077244843.1">
    <property type="nucleotide sequence ID" value="NZ_MUZR01000062.1"/>
</dbReference>
<dbReference type="PANTHER" id="PTHR45138">
    <property type="entry name" value="REGULATORY COMPONENTS OF SENSORY TRANSDUCTION SYSTEM"/>
    <property type="match status" value="1"/>
</dbReference>
<dbReference type="CDD" id="cd01949">
    <property type="entry name" value="GGDEF"/>
    <property type="match status" value="1"/>
</dbReference>
<dbReference type="NCBIfam" id="TIGR00254">
    <property type="entry name" value="GGDEF"/>
    <property type="match status" value="1"/>
</dbReference>
<dbReference type="GO" id="GO:0005886">
    <property type="term" value="C:plasma membrane"/>
    <property type="evidence" value="ECO:0007669"/>
    <property type="project" value="TreeGrafter"/>
</dbReference>
<dbReference type="PANTHER" id="PTHR45138:SF24">
    <property type="entry name" value="DIGUANYLATE CYCLASE DGCC-RELATED"/>
    <property type="match status" value="1"/>
</dbReference>
<accession>A0A1V2ZVH9</accession>
<dbReference type="InterPro" id="IPR000160">
    <property type="entry name" value="GGDEF_dom"/>
</dbReference>
<protein>
    <recommendedName>
        <fullName evidence="2">diguanylate cyclase</fullName>
        <ecNumber evidence="2">2.7.7.65</ecNumber>
    </recommendedName>
</protein>
<dbReference type="SUPFAM" id="SSF55073">
    <property type="entry name" value="Nucleotide cyclase"/>
    <property type="match status" value="1"/>
</dbReference>
<name>A0A1V2ZVH9_9GAMM</name>
<feature type="domain" description="GGDEF" evidence="4">
    <location>
        <begin position="250"/>
        <end position="382"/>
    </location>
</feature>
<evidence type="ECO:0000313" key="5">
    <source>
        <dbReference type="EMBL" id="OOC09114.1"/>
    </source>
</evidence>
<dbReference type="InterPro" id="IPR043128">
    <property type="entry name" value="Rev_trsase/Diguanyl_cyclase"/>
</dbReference>
<evidence type="ECO:0000256" key="2">
    <source>
        <dbReference type="ARBA" id="ARBA00012528"/>
    </source>
</evidence>
<reference evidence="5 6" key="1">
    <citation type="submission" date="2017-02" db="EMBL/GenBank/DDBJ databases">
        <title>Genomic diversity within the haloalkaliphilic genus Thioalkalivibrio.</title>
        <authorList>
            <person name="Ahn A.-C."/>
            <person name="Meier-Kolthoff J."/>
            <person name="Overmars L."/>
            <person name="Richter M."/>
            <person name="Woyke T."/>
            <person name="Sorokin D.Y."/>
            <person name="Muyzer G."/>
        </authorList>
    </citation>
    <scope>NUCLEOTIDE SEQUENCE [LARGE SCALE GENOMIC DNA]</scope>
    <source>
        <strain evidence="5 6">HL17</strain>
    </source>
</reference>
<keyword evidence="6" id="KW-1185">Reference proteome</keyword>
<dbReference type="EMBL" id="MUZR01000062">
    <property type="protein sequence ID" value="OOC09114.1"/>
    <property type="molecule type" value="Genomic_DNA"/>
</dbReference>
<dbReference type="InterPro" id="IPR050469">
    <property type="entry name" value="Diguanylate_Cyclase"/>
</dbReference>
<dbReference type="GO" id="GO:1902201">
    <property type="term" value="P:negative regulation of bacterial-type flagellum-dependent cell motility"/>
    <property type="evidence" value="ECO:0007669"/>
    <property type="project" value="TreeGrafter"/>
</dbReference>
<dbReference type="STRING" id="252474.B1A74_12730"/>
<keyword evidence="3" id="KW-0812">Transmembrane</keyword>
<comment type="caution">
    <text evidence="5">The sequence shown here is derived from an EMBL/GenBank/DDBJ whole genome shotgun (WGS) entry which is preliminary data.</text>
</comment>
<evidence type="ECO:0000259" key="4">
    <source>
        <dbReference type="PROSITE" id="PS50887"/>
    </source>
</evidence>
<dbReference type="OrthoDB" id="9813903at2"/>
<feature type="transmembrane region" description="Helical" evidence="3">
    <location>
        <begin position="20"/>
        <end position="40"/>
    </location>
</feature>
<keyword evidence="3" id="KW-1133">Transmembrane helix</keyword>
<organism evidence="5 6">
    <name type="scientific">Thioalkalivibrio halophilus</name>
    <dbReference type="NCBI Taxonomy" id="252474"/>
    <lineage>
        <taxon>Bacteria</taxon>
        <taxon>Pseudomonadati</taxon>
        <taxon>Pseudomonadota</taxon>
        <taxon>Gammaproteobacteria</taxon>
        <taxon>Chromatiales</taxon>
        <taxon>Ectothiorhodospiraceae</taxon>
        <taxon>Thioalkalivibrio</taxon>
    </lineage>
</organism>
<dbReference type="FunFam" id="3.30.70.270:FF:000001">
    <property type="entry name" value="Diguanylate cyclase domain protein"/>
    <property type="match status" value="1"/>
</dbReference>
<dbReference type="Pfam" id="PF00990">
    <property type="entry name" value="GGDEF"/>
    <property type="match status" value="1"/>
</dbReference>
<evidence type="ECO:0000256" key="1">
    <source>
        <dbReference type="ARBA" id="ARBA00001946"/>
    </source>
</evidence>
<gene>
    <name evidence="5" type="ORF">B1A74_12730</name>
</gene>
<keyword evidence="3" id="KW-0472">Membrane</keyword>
<dbReference type="GO" id="GO:0052621">
    <property type="term" value="F:diguanylate cyclase activity"/>
    <property type="evidence" value="ECO:0007669"/>
    <property type="project" value="UniProtKB-EC"/>
</dbReference>
<dbReference type="Proteomes" id="UP000189177">
    <property type="component" value="Unassembled WGS sequence"/>
</dbReference>
<evidence type="ECO:0000256" key="3">
    <source>
        <dbReference type="SAM" id="Phobius"/>
    </source>
</evidence>
<dbReference type="InterPro" id="IPR029787">
    <property type="entry name" value="Nucleotide_cyclase"/>
</dbReference>
<evidence type="ECO:0000313" key="6">
    <source>
        <dbReference type="Proteomes" id="UP000189177"/>
    </source>
</evidence>
<dbReference type="AlphaFoldDB" id="A0A1V2ZVH9"/>
<dbReference type="SMART" id="SM00267">
    <property type="entry name" value="GGDEF"/>
    <property type="match status" value="1"/>
</dbReference>
<proteinExistence type="predicted"/>
<dbReference type="EC" id="2.7.7.65" evidence="2"/>